<evidence type="ECO:0000256" key="1">
    <source>
        <dbReference type="ARBA" id="ARBA00004123"/>
    </source>
</evidence>
<dbReference type="GO" id="GO:0016607">
    <property type="term" value="C:nuclear speck"/>
    <property type="evidence" value="ECO:0007669"/>
    <property type="project" value="UniProtKB-SubCell"/>
</dbReference>
<dbReference type="Gene3D" id="3.30.160.60">
    <property type="entry name" value="Classic Zinc Finger"/>
    <property type="match status" value="2"/>
</dbReference>
<proteinExistence type="predicted"/>
<dbReference type="GO" id="GO:0044773">
    <property type="term" value="P:mitotic DNA damage checkpoint signaling"/>
    <property type="evidence" value="ECO:0007669"/>
    <property type="project" value="TreeGrafter"/>
</dbReference>
<feature type="region of interest" description="Disordered" evidence="7">
    <location>
        <begin position="398"/>
        <end position="471"/>
    </location>
</feature>
<keyword evidence="2" id="KW-0479">Metal-binding</keyword>
<dbReference type="GO" id="GO:0003676">
    <property type="term" value="F:nucleic acid binding"/>
    <property type="evidence" value="ECO:0007669"/>
    <property type="project" value="InterPro"/>
</dbReference>
<dbReference type="InterPro" id="IPR040050">
    <property type="entry name" value="ZNF830-like"/>
</dbReference>
<evidence type="ECO:0000256" key="4">
    <source>
        <dbReference type="ARBA" id="ARBA00022833"/>
    </source>
</evidence>
<sequence>MFRALGIRDEFVQRSILACAEELCDQAKKEKSEEVPDTLLVPASQHRLQETTFDELTPCDKCHKFLRGLLHQVLICQCEKDALKKTAGMAGMKAKLGLGSSAKKIDSPYAKYTHGGLLLSCSLCNISINSELFWTAHISGRQHRENIAKFQKPQSSSKTALGVKRKAEFDDRPAVKRKDFFDKSDSRAKPASSFVKPKSILKNKPTAVHDSKLPTTSMPALAWLPLILLALEVEAGFELFASLELHHQLLLVPALGIRDEFVQRSILACAEELCDQAKKEKSEEVPDTLLVPASQHRLQETTFDELTPCDKCHKFLRGLLHQVLICQCEKDALKKTAGMAGMKAKLGLGSSAKKIDSPYAKYTHGGLLLSCSLCNISINSELFWTAHISGRQHRENIAKFQKPQSSSKTALGVKRKAEFDDRPAVKRKDFFDKSDSRAKPASSFVKPKSILKNKPTAVHDSKLPTTSMPAL</sequence>
<comment type="subcellular location">
    <subcellularLocation>
        <location evidence="1">Nucleus</location>
    </subcellularLocation>
</comment>
<dbReference type="Gene3D" id="3.30.60.20">
    <property type="match status" value="2"/>
</dbReference>
<gene>
    <name evidence="9" type="ORF">QYM36_009244</name>
</gene>
<dbReference type="InterPro" id="IPR003604">
    <property type="entry name" value="Matrin/U1-like-C_Znf_C2H2"/>
</dbReference>
<dbReference type="Pfam" id="PF12874">
    <property type="entry name" value="zf-met"/>
    <property type="match status" value="2"/>
</dbReference>
<accession>A0AA88HQI4</accession>
<dbReference type="GO" id="GO:0005681">
    <property type="term" value="C:spliceosomal complex"/>
    <property type="evidence" value="ECO:0007669"/>
    <property type="project" value="InterPro"/>
</dbReference>
<comment type="caution">
    <text evidence="9">The sequence shown here is derived from an EMBL/GenBank/DDBJ whole genome shotgun (WGS) entry which is preliminary data.</text>
</comment>
<dbReference type="InterPro" id="IPR046349">
    <property type="entry name" value="C1-like_sf"/>
</dbReference>
<keyword evidence="5" id="KW-0175">Coiled coil</keyword>
<evidence type="ECO:0000313" key="9">
    <source>
        <dbReference type="EMBL" id="KAK2713313.1"/>
    </source>
</evidence>
<dbReference type="SUPFAM" id="SSF57889">
    <property type="entry name" value="Cysteine-rich domain"/>
    <property type="match status" value="2"/>
</dbReference>
<feature type="region of interest" description="Disordered" evidence="7">
    <location>
        <begin position="148"/>
        <end position="169"/>
    </location>
</feature>
<dbReference type="Proteomes" id="UP001187531">
    <property type="component" value="Unassembled WGS sequence"/>
</dbReference>
<dbReference type="GO" id="GO:0051301">
    <property type="term" value="P:cell division"/>
    <property type="evidence" value="ECO:0007669"/>
    <property type="project" value="UniProtKB-KW"/>
</dbReference>
<dbReference type="EMBL" id="JAVRJZ010000014">
    <property type="protein sequence ID" value="KAK2713313.1"/>
    <property type="molecule type" value="Genomic_DNA"/>
</dbReference>
<dbReference type="PANTHER" id="PTHR13278">
    <property type="entry name" value="ZINC FINGER PROTEIN 830"/>
    <property type="match status" value="1"/>
</dbReference>
<dbReference type="GO" id="GO:0005694">
    <property type="term" value="C:chromosome"/>
    <property type="evidence" value="ECO:0007669"/>
    <property type="project" value="UniProtKB-SubCell"/>
</dbReference>
<evidence type="ECO:0000259" key="8">
    <source>
        <dbReference type="SMART" id="SM00451"/>
    </source>
</evidence>
<dbReference type="GO" id="GO:0033260">
    <property type="term" value="P:nuclear DNA replication"/>
    <property type="evidence" value="ECO:0007669"/>
    <property type="project" value="TreeGrafter"/>
</dbReference>
<reference evidence="9" key="1">
    <citation type="submission" date="2023-07" db="EMBL/GenBank/DDBJ databases">
        <title>Chromosome-level genome assembly of Artemia franciscana.</title>
        <authorList>
            <person name="Jo E."/>
        </authorList>
    </citation>
    <scope>NUCLEOTIDE SEQUENCE</scope>
    <source>
        <tissue evidence="9">Whole body</tissue>
    </source>
</reference>
<feature type="domain" description="U1-type" evidence="8">
    <location>
        <begin position="116"/>
        <end position="150"/>
    </location>
</feature>
<dbReference type="InterPro" id="IPR036236">
    <property type="entry name" value="Znf_C2H2_sf"/>
</dbReference>
<name>A0AA88HQI4_ARTSF</name>
<dbReference type="SUPFAM" id="SSF57667">
    <property type="entry name" value="beta-beta-alpha zinc fingers"/>
    <property type="match status" value="2"/>
</dbReference>
<keyword evidence="4" id="KW-0862">Zinc</keyword>
<evidence type="ECO:0000256" key="7">
    <source>
        <dbReference type="SAM" id="MobiDB-lite"/>
    </source>
</evidence>
<dbReference type="InterPro" id="IPR013087">
    <property type="entry name" value="Znf_C2H2_type"/>
</dbReference>
<organism evidence="9 10">
    <name type="scientific">Artemia franciscana</name>
    <name type="common">Brine shrimp</name>
    <name type="synonym">Artemia sanfranciscana</name>
    <dbReference type="NCBI Taxonomy" id="6661"/>
    <lineage>
        <taxon>Eukaryota</taxon>
        <taxon>Metazoa</taxon>
        <taxon>Ecdysozoa</taxon>
        <taxon>Arthropoda</taxon>
        <taxon>Crustacea</taxon>
        <taxon>Branchiopoda</taxon>
        <taxon>Anostraca</taxon>
        <taxon>Artemiidae</taxon>
        <taxon>Artemia</taxon>
    </lineage>
</organism>
<dbReference type="GO" id="GO:0008270">
    <property type="term" value="F:zinc ion binding"/>
    <property type="evidence" value="ECO:0007669"/>
    <property type="project" value="UniProtKB-KW"/>
</dbReference>
<evidence type="ECO:0000313" key="10">
    <source>
        <dbReference type="Proteomes" id="UP001187531"/>
    </source>
</evidence>
<feature type="compositionally biased region" description="Basic and acidic residues" evidence="7">
    <location>
        <begin position="415"/>
        <end position="438"/>
    </location>
</feature>
<protein>
    <recommendedName>
        <fullName evidence="8">U1-type domain-containing protein</fullName>
    </recommendedName>
</protein>
<keyword evidence="10" id="KW-1185">Reference proteome</keyword>
<dbReference type="SMART" id="SM00451">
    <property type="entry name" value="ZnF_U1"/>
    <property type="match status" value="2"/>
</dbReference>
<dbReference type="GO" id="GO:0033314">
    <property type="term" value="P:mitotic DNA replication checkpoint signaling"/>
    <property type="evidence" value="ECO:0007669"/>
    <property type="project" value="TreeGrafter"/>
</dbReference>
<evidence type="ECO:0000256" key="2">
    <source>
        <dbReference type="ARBA" id="ARBA00022723"/>
    </source>
</evidence>
<keyword evidence="6" id="KW-0539">Nucleus</keyword>
<dbReference type="AlphaFoldDB" id="A0AA88HQI4"/>
<evidence type="ECO:0000256" key="3">
    <source>
        <dbReference type="ARBA" id="ARBA00022771"/>
    </source>
</evidence>
<feature type="non-terminal residue" evidence="9">
    <location>
        <position position="1"/>
    </location>
</feature>
<evidence type="ECO:0000256" key="6">
    <source>
        <dbReference type="ARBA" id="ARBA00023242"/>
    </source>
</evidence>
<feature type="domain" description="U1-type" evidence="8">
    <location>
        <begin position="366"/>
        <end position="400"/>
    </location>
</feature>
<evidence type="ECO:0000256" key="5">
    <source>
        <dbReference type="ARBA" id="ARBA00023054"/>
    </source>
</evidence>
<dbReference type="PANTHER" id="PTHR13278:SF0">
    <property type="entry name" value="ZINC FINGER PROTEIN 830"/>
    <property type="match status" value="1"/>
</dbReference>
<keyword evidence="3" id="KW-0863">Zinc-finger</keyword>